<dbReference type="Pfam" id="PF00719">
    <property type="entry name" value="Pyrophosphatase"/>
    <property type="match status" value="1"/>
</dbReference>
<dbReference type="Gene3D" id="3.90.80.10">
    <property type="entry name" value="Inorganic pyrophosphatase"/>
    <property type="match status" value="1"/>
</dbReference>
<dbReference type="GO" id="GO:0000287">
    <property type="term" value="F:magnesium ion binding"/>
    <property type="evidence" value="ECO:0007669"/>
    <property type="project" value="InterPro"/>
</dbReference>
<evidence type="ECO:0000256" key="12">
    <source>
        <dbReference type="SAM" id="MobiDB-lite"/>
    </source>
</evidence>
<evidence type="ECO:0000256" key="1">
    <source>
        <dbReference type="ARBA" id="ARBA00001946"/>
    </source>
</evidence>
<keyword evidence="6" id="KW-0479">Metal-binding</keyword>
<dbReference type="SUPFAM" id="SSF50324">
    <property type="entry name" value="Inorganic pyrophosphatase"/>
    <property type="match status" value="1"/>
</dbReference>
<dbReference type="GO" id="GO:0005737">
    <property type="term" value="C:cytoplasm"/>
    <property type="evidence" value="ECO:0007669"/>
    <property type="project" value="UniProtKB-SubCell"/>
</dbReference>
<dbReference type="GO" id="GO:0006796">
    <property type="term" value="P:phosphate-containing compound metabolic process"/>
    <property type="evidence" value="ECO:0007669"/>
    <property type="project" value="InterPro"/>
</dbReference>
<name>A0AAN7CPP3_9PEZI</name>
<reference evidence="13" key="1">
    <citation type="journal article" date="2023" name="Mol. Phylogenet. Evol.">
        <title>Genome-scale phylogeny and comparative genomics of the fungal order Sordariales.</title>
        <authorList>
            <person name="Hensen N."/>
            <person name="Bonometti L."/>
            <person name="Westerberg I."/>
            <person name="Brannstrom I.O."/>
            <person name="Guillou S."/>
            <person name="Cros-Aarteil S."/>
            <person name="Calhoun S."/>
            <person name="Haridas S."/>
            <person name="Kuo A."/>
            <person name="Mondo S."/>
            <person name="Pangilinan J."/>
            <person name="Riley R."/>
            <person name="LaButti K."/>
            <person name="Andreopoulos B."/>
            <person name="Lipzen A."/>
            <person name="Chen C."/>
            <person name="Yan M."/>
            <person name="Daum C."/>
            <person name="Ng V."/>
            <person name="Clum A."/>
            <person name="Steindorff A."/>
            <person name="Ohm R.A."/>
            <person name="Martin F."/>
            <person name="Silar P."/>
            <person name="Natvig D.O."/>
            <person name="Lalanne C."/>
            <person name="Gautier V."/>
            <person name="Ament-Velasquez S.L."/>
            <person name="Kruys A."/>
            <person name="Hutchinson M.I."/>
            <person name="Powell A.J."/>
            <person name="Barry K."/>
            <person name="Miller A.N."/>
            <person name="Grigoriev I.V."/>
            <person name="Debuchy R."/>
            <person name="Gladieux P."/>
            <person name="Hiltunen Thoren M."/>
            <person name="Johannesson H."/>
        </authorList>
    </citation>
    <scope>NUCLEOTIDE SEQUENCE</scope>
    <source>
        <strain evidence="13">CBS 359.72</strain>
    </source>
</reference>
<evidence type="ECO:0000256" key="4">
    <source>
        <dbReference type="ARBA" id="ARBA00012146"/>
    </source>
</evidence>
<dbReference type="InterPro" id="IPR008162">
    <property type="entry name" value="Pyrophosphatase"/>
</dbReference>
<dbReference type="FunFam" id="3.90.80.10:FF:000004">
    <property type="entry name" value="Inorganic pyrophosphatase"/>
    <property type="match status" value="1"/>
</dbReference>
<dbReference type="PANTHER" id="PTHR10286">
    <property type="entry name" value="INORGANIC PYROPHOSPHATASE"/>
    <property type="match status" value="1"/>
</dbReference>
<evidence type="ECO:0000256" key="11">
    <source>
        <dbReference type="ARBA" id="ARBA00047820"/>
    </source>
</evidence>
<dbReference type="CDD" id="cd00412">
    <property type="entry name" value="pyrophosphatase"/>
    <property type="match status" value="1"/>
</dbReference>
<reference evidence="13" key="2">
    <citation type="submission" date="2023-05" db="EMBL/GenBank/DDBJ databases">
        <authorList>
            <consortium name="Lawrence Berkeley National Laboratory"/>
            <person name="Steindorff A."/>
            <person name="Hensen N."/>
            <person name="Bonometti L."/>
            <person name="Westerberg I."/>
            <person name="Brannstrom I.O."/>
            <person name="Guillou S."/>
            <person name="Cros-Aarteil S."/>
            <person name="Calhoun S."/>
            <person name="Haridas S."/>
            <person name="Kuo A."/>
            <person name="Mondo S."/>
            <person name="Pangilinan J."/>
            <person name="Riley R."/>
            <person name="Labutti K."/>
            <person name="Andreopoulos B."/>
            <person name="Lipzen A."/>
            <person name="Chen C."/>
            <person name="Yanf M."/>
            <person name="Daum C."/>
            <person name="Ng V."/>
            <person name="Clum A."/>
            <person name="Ohm R."/>
            <person name="Martin F."/>
            <person name="Silar P."/>
            <person name="Natvig D."/>
            <person name="Lalanne C."/>
            <person name="Gautier V."/>
            <person name="Ament-Velasquez S.L."/>
            <person name="Kruys A."/>
            <person name="Hutchinson M.I."/>
            <person name="Powell A.J."/>
            <person name="Barry K."/>
            <person name="Miller A.N."/>
            <person name="Grigoriev I.V."/>
            <person name="Debuchy R."/>
            <person name="Gladieux P."/>
            <person name="Thoren M.H."/>
            <person name="Johannesson H."/>
        </authorList>
    </citation>
    <scope>NUCLEOTIDE SEQUENCE</scope>
    <source>
        <strain evidence="13">CBS 359.72</strain>
    </source>
</reference>
<keyword evidence="14" id="KW-1185">Reference proteome</keyword>
<evidence type="ECO:0000256" key="5">
    <source>
        <dbReference type="ARBA" id="ARBA00022490"/>
    </source>
</evidence>
<evidence type="ECO:0000256" key="8">
    <source>
        <dbReference type="ARBA" id="ARBA00022842"/>
    </source>
</evidence>
<dbReference type="AlphaFoldDB" id="A0AAN7CPP3"/>
<dbReference type="InterPro" id="IPR036649">
    <property type="entry name" value="Pyrophosphatase_sf"/>
</dbReference>
<evidence type="ECO:0000256" key="10">
    <source>
        <dbReference type="ARBA" id="ARBA00040300"/>
    </source>
</evidence>
<keyword evidence="5" id="KW-0963">Cytoplasm</keyword>
<sequence>MEISQFSTTKKGEYKTRRSGRPFSKDFRIHFERAHDGIPVSPFHDIPLYHDREKGILNMVVEIPRWSNAKFEISREKSLNPIVQDTLDGKPRFVKNCFPYKGYIWNYGALPQTWENPNYKDPDTGTDGDNDPLDACEIGRTVHEPGAVRRVQVLGILGLLDEGQTDWKVLMIDADDPLARSGKLRDLADVERYLPGLLDATRDWFGIYKVPDGKPPNKFAFRGEWKDKRFAEKIIEECRDAWKKLVNGKIKPGNISLDNTTLHGTPGRMDPDKVHLPPQEDLSPAPVERDLEEWFYVDREPLKDQEPSFGKSSLTIVVDMQE</sequence>
<protein>
    <recommendedName>
        <fullName evidence="10">Inorganic pyrophosphatase</fullName>
        <ecNumber evidence="4">3.6.1.1</ecNumber>
    </recommendedName>
    <alternativeName>
        <fullName evidence="9">Pyrophosphate phospho-hydrolase</fullName>
    </alternativeName>
</protein>
<proteinExistence type="inferred from homology"/>
<accession>A0AAN7CPP3</accession>
<evidence type="ECO:0000256" key="9">
    <source>
        <dbReference type="ARBA" id="ARBA00032535"/>
    </source>
</evidence>
<evidence type="ECO:0000256" key="2">
    <source>
        <dbReference type="ARBA" id="ARBA00004496"/>
    </source>
</evidence>
<comment type="similarity">
    <text evidence="3">Belongs to the PPase family.</text>
</comment>
<evidence type="ECO:0000256" key="6">
    <source>
        <dbReference type="ARBA" id="ARBA00022723"/>
    </source>
</evidence>
<evidence type="ECO:0000313" key="14">
    <source>
        <dbReference type="Proteomes" id="UP001303647"/>
    </source>
</evidence>
<feature type="region of interest" description="Disordered" evidence="12">
    <location>
        <begin position="258"/>
        <end position="286"/>
    </location>
</feature>
<dbReference type="GO" id="GO:0004427">
    <property type="term" value="F:inorganic diphosphate phosphatase activity"/>
    <property type="evidence" value="ECO:0007669"/>
    <property type="project" value="UniProtKB-EC"/>
</dbReference>
<keyword evidence="7" id="KW-0378">Hydrolase</keyword>
<evidence type="ECO:0000256" key="3">
    <source>
        <dbReference type="ARBA" id="ARBA00006220"/>
    </source>
</evidence>
<evidence type="ECO:0000256" key="7">
    <source>
        <dbReference type="ARBA" id="ARBA00022801"/>
    </source>
</evidence>
<evidence type="ECO:0000313" key="13">
    <source>
        <dbReference type="EMBL" id="KAK4245736.1"/>
    </source>
</evidence>
<dbReference type="EC" id="3.6.1.1" evidence="4"/>
<comment type="catalytic activity">
    <reaction evidence="11">
        <text>diphosphate + H2O = 2 phosphate + H(+)</text>
        <dbReference type="Rhea" id="RHEA:24576"/>
        <dbReference type="ChEBI" id="CHEBI:15377"/>
        <dbReference type="ChEBI" id="CHEBI:15378"/>
        <dbReference type="ChEBI" id="CHEBI:33019"/>
        <dbReference type="ChEBI" id="CHEBI:43474"/>
        <dbReference type="EC" id="3.6.1.1"/>
    </reaction>
</comment>
<keyword evidence="8" id="KW-0460">Magnesium</keyword>
<comment type="cofactor">
    <cofactor evidence="1">
        <name>Mg(2+)</name>
        <dbReference type="ChEBI" id="CHEBI:18420"/>
    </cofactor>
</comment>
<comment type="caution">
    <text evidence="13">The sequence shown here is derived from an EMBL/GenBank/DDBJ whole genome shotgun (WGS) entry which is preliminary data.</text>
</comment>
<organism evidence="13 14">
    <name type="scientific">Corynascus novoguineensis</name>
    <dbReference type="NCBI Taxonomy" id="1126955"/>
    <lineage>
        <taxon>Eukaryota</taxon>
        <taxon>Fungi</taxon>
        <taxon>Dikarya</taxon>
        <taxon>Ascomycota</taxon>
        <taxon>Pezizomycotina</taxon>
        <taxon>Sordariomycetes</taxon>
        <taxon>Sordariomycetidae</taxon>
        <taxon>Sordariales</taxon>
        <taxon>Chaetomiaceae</taxon>
        <taxon>Corynascus</taxon>
    </lineage>
</organism>
<dbReference type="PROSITE" id="PS00387">
    <property type="entry name" value="PPASE"/>
    <property type="match status" value="1"/>
</dbReference>
<gene>
    <name evidence="13" type="ORF">C7999DRAFT_33879</name>
</gene>
<dbReference type="EMBL" id="MU857692">
    <property type="protein sequence ID" value="KAK4245736.1"/>
    <property type="molecule type" value="Genomic_DNA"/>
</dbReference>
<dbReference type="Proteomes" id="UP001303647">
    <property type="component" value="Unassembled WGS sequence"/>
</dbReference>
<comment type="subcellular location">
    <subcellularLocation>
        <location evidence="2">Cytoplasm</location>
    </subcellularLocation>
</comment>